<proteinExistence type="predicted"/>
<dbReference type="AlphaFoldDB" id="A0A2P9AHX3"/>
<accession>A0A2P9AHX3</accession>
<reference evidence="2" key="1">
    <citation type="submission" date="2016-12" db="EMBL/GenBank/DDBJ databases">
        <authorList>
            <person name="Brunel B."/>
        </authorList>
    </citation>
    <scope>NUCLEOTIDE SEQUENCE [LARGE SCALE GENOMIC DNA]</scope>
</reference>
<protein>
    <submittedName>
        <fullName evidence="1">Uncharacterized protein</fullName>
    </submittedName>
</protein>
<dbReference type="Proteomes" id="UP000245698">
    <property type="component" value="Unassembled WGS sequence"/>
</dbReference>
<name>A0A2P9AHX3_9HYPH</name>
<evidence type="ECO:0000313" key="1">
    <source>
        <dbReference type="EMBL" id="SJM30736.1"/>
    </source>
</evidence>
<gene>
    <name evidence="1" type="ORF">BQ8482_170091</name>
</gene>
<evidence type="ECO:0000313" key="2">
    <source>
        <dbReference type="Proteomes" id="UP000245698"/>
    </source>
</evidence>
<dbReference type="EMBL" id="FUIG01000023">
    <property type="protein sequence ID" value="SJM30736.1"/>
    <property type="molecule type" value="Genomic_DNA"/>
</dbReference>
<organism evidence="1 2">
    <name type="scientific">Mesorhizobium delmotii</name>
    <dbReference type="NCBI Taxonomy" id="1631247"/>
    <lineage>
        <taxon>Bacteria</taxon>
        <taxon>Pseudomonadati</taxon>
        <taxon>Pseudomonadota</taxon>
        <taxon>Alphaproteobacteria</taxon>
        <taxon>Hyphomicrobiales</taxon>
        <taxon>Phyllobacteriaceae</taxon>
        <taxon>Mesorhizobium</taxon>
    </lineage>
</organism>
<keyword evidence="2" id="KW-1185">Reference proteome</keyword>
<sequence>MFNLRTWVNRRSRRATLPLACQRLYLTAMKSIGLMAGAGHQPASPDATLAAWPALASPSRQSCCWGQFPTKSDFGPPECR</sequence>